<name>A0A085MHW1_9BILA</name>
<organism evidence="1 2">
    <name type="scientific">Trichuris suis</name>
    <name type="common">pig whipworm</name>
    <dbReference type="NCBI Taxonomy" id="68888"/>
    <lineage>
        <taxon>Eukaryota</taxon>
        <taxon>Metazoa</taxon>
        <taxon>Ecdysozoa</taxon>
        <taxon>Nematoda</taxon>
        <taxon>Enoplea</taxon>
        <taxon>Dorylaimia</taxon>
        <taxon>Trichinellida</taxon>
        <taxon>Trichuridae</taxon>
        <taxon>Trichuris</taxon>
    </lineage>
</organism>
<gene>
    <name evidence="1" type="ORF">M513_02484</name>
</gene>
<accession>A0A085MHW1</accession>
<proteinExistence type="predicted"/>
<dbReference type="Proteomes" id="UP000030764">
    <property type="component" value="Unassembled WGS sequence"/>
</dbReference>
<sequence>MTKALPSIRLRIDGVSRNVPVDEEPLATTADEENVIRELDVPSAGLRRSSRLRRARSCACSGT</sequence>
<reference evidence="1 2" key="1">
    <citation type="journal article" date="2014" name="Nat. Genet.">
        <title>Genome and transcriptome of the porcine whipworm Trichuris suis.</title>
        <authorList>
            <person name="Jex A.R."/>
            <person name="Nejsum P."/>
            <person name="Schwarz E.M."/>
            <person name="Hu L."/>
            <person name="Young N.D."/>
            <person name="Hall R.S."/>
            <person name="Korhonen P.K."/>
            <person name="Liao S."/>
            <person name="Thamsborg S."/>
            <person name="Xia J."/>
            <person name="Xu P."/>
            <person name="Wang S."/>
            <person name="Scheerlinck J.P."/>
            <person name="Hofmann A."/>
            <person name="Sternberg P.W."/>
            <person name="Wang J."/>
            <person name="Gasser R.B."/>
        </authorList>
    </citation>
    <scope>NUCLEOTIDE SEQUENCE [LARGE SCALE GENOMIC DNA]</scope>
    <source>
        <strain evidence="1">DCEP-RM93M</strain>
    </source>
</reference>
<evidence type="ECO:0000313" key="1">
    <source>
        <dbReference type="EMBL" id="KFD56807.1"/>
    </source>
</evidence>
<keyword evidence="2" id="KW-1185">Reference proteome</keyword>
<dbReference type="AlphaFoldDB" id="A0A085MHW1"/>
<evidence type="ECO:0000313" key="2">
    <source>
        <dbReference type="Proteomes" id="UP000030764"/>
    </source>
</evidence>
<protein>
    <submittedName>
        <fullName evidence="1">Uncharacterized protein</fullName>
    </submittedName>
</protein>
<dbReference type="EMBL" id="KL363192">
    <property type="protein sequence ID" value="KFD56807.1"/>
    <property type="molecule type" value="Genomic_DNA"/>
</dbReference>